<keyword evidence="2 7" id="KW-0963">Cytoplasm</keyword>
<dbReference type="InterPro" id="IPR023397">
    <property type="entry name" value="SAM-dep_MeTrfase_MraW_recog"/>
</dbReference>
<dbReference type="Proteomes" id="UP000811899">
    <property type="component" value="Unassembled WGS sequence"/>
</dbReference>
<evidence type="ECO:0000313" key="9">
    <source>
        <dbReference type="Proteomes" id="UP000811899"/>
    </source>
</evidence>
<dbReference type="PANTHER" id="PTHR11265:SF0">
    <property type="entry name" value="12S RRNA N4-METHYLCYTIDINE METHYLTRANSFERASE"/>
    <property type="match status" value="1"/>
</dbReference>
<protein>
    <recommendedName>
        <fullName evidence="7">Ribosomal RNA small subunit methyltransferase H</fullName>
        <ecNumber evidence="7">2.1.1.199</ecNumber>
    </recommendedName>
    <alternativeName>
        <fullName evidence="7">16S rRNA m(4)C1402 methyltransferase</fullName>
    </alternativeName>
    <alternativeName>
        <fullName evidence="7">rRNA (cytosine-N(4)-)-methyltransferase RsmH</fullName>
    </alternativeName>
</protein>
<dbReference type="GO" id="GO:0071424">
    <property type="term" value="F:rRNA (cytosine-N4-)-methyltransferase activity"/>
    <property type="evidence" value="ECO:0007669"/>
    <property type="project" value="UniProtKB-UniRule"/>
</dbReference>
<gene>
    <name evidence="7 8" type="primary">rsmH</name>
    <name evidence="8" type="ORF">KI809_05780</name>
</gene>
<reference evidence="8 9" key="1">
    <citation type="submission" date="2021-05" db="EMBL/GenBank/DDBJ databases">
        <title>The draft genome of Geobacter pelophilus DSM 12255.</title>
        <authorList>
            <person name="Xu Z."/>
            <person name="Masuda Y."/>
            <person name="Itoh H."/>
            <person name="Senoo K."/>
        </authorList>
    </citation>
    <scope>NUCLEOTIDE SEQUENCE [LARGE SCALE GENOMIC DNA]</scope>
    <source>
        <strain evidence="8 9">DSM 12255</strain>
    </source>
</reference>
<feature type="binding site" evidence="7">
    <location>
        <position position="45"/>
    </location>
    <ligand>
        <name>S-adenosyl-L-methionine</name>
        <dbReference type="ChEBI" id="CHEBI:59789"/>
    </ligand>
</feature>
<evidence type="ECO:0000313" key="8">
    <source>
        <dbReference type="EMBL" id="MBT0663808.1"/>
    </source>
</evidence>
<sequence>MPEEVTRFLAPRPGGIYVDGTLGGGGHSRLILELSSPSGRLIGFDQDQEALAAAKSILATYGNRASFVGRNVSAIASVMTELGIEAIDGLLLDLGVSSHQLDTAERGFSFQQDAALDMRMDRSASLTAAELVNSSSEDELTRVIRDYGEERWARQIARRIIAARLESPLETTGQLAELVSRAIPRKAWEERIHPATRTFQAIRIAVNDELGSLQRCLQDTVPLLKSGGRIAVISFHSLEDRIVKQFFRDKATGCRCPKDLPVCACGGTPVLKVLTSRPVLASKDEIAANPRSRSAKLRVAEKC</sequence>
<dbReference type="AlphaFoldDB" id="A0AAW4KZ20"/>
<dbReference type="Gene3D" id="1.10.150.170">
    <property type="entry name" value="Putative methyltransferase TM0872, insert domain"/>
    <property type="match status" value="1"/>
</dbReference>
<feature type="binding site" evidence="7">
    <location>
        <begin position="25"/>
        <end position="27"/>
    </location>
    <ligand>
        <name>S-adenosyl-L-methionine</name>
        <dbReference type="ChEBI" id="CHEBI:59789"/>
    </ligand>
</feature>
<dbReference type="Gene3D" id="3.40.50.150">
    <property type="entry name" value="Vaccinia Virus protein VP39"/>
    <property type="match status" value="1"/>
</dbReference>
<comment type="function">
    <text evidence="7">Specifically methylates the N4 position of cytidine in position 1402 (C1402) of 16S rRNA.</text>
</comment>
<dbReference type="GO" id="GO:0005737">
    <property type="term" value="C:cytoplasm"/>
    <property type="evidence" value="ECO:0007669"/>
    <property type="project" value="UniProtKB-SubCell"/>
</dbReference>
<proteinExistence type="inferred from homology"/>
<comment type="catalytic activity">
    <reaction evidence="7">
        <text>cytidine(1402) in 16S rRNA + S-adenosyl-L-methionine = N(4)-methylcytidine(1402) in 16S rRNA + S-adenosyl-L-homocysteine + H(+)</text>
        <dbReference type="Rhea" id="RHEA:42928"/>
        <dbReference type="Rhea" id="RHEA-COMP:10286"/>
        <dbReference type="Rhea" id="RHEA-COMP:10287"/>
        <dbReference type="ChEBI" id="CHEBI:15378"/>
        <dbReference type="ChEBI" id="CHEBI:57856"/>
        <dbReference type="ChEBI" id="CHEBI:59789"/>
        <dbReference type="ChEBI" id="CHEBI:74506"/>
        <dbReference type="ChEBI" id="CHEBI:82748"/>
        <dbReference type="EC" id="2.1.1.199"/>
    </reaction>
</comment>
<dbReference type="PIRSF" id="PIRSF004486">
    <property type="entry name" value="MraW"/>
    <property type="match status" value="1"/>
</dbReference>
<name>A0AAW4KZ20_9BACT</name>
<comment type="subcellular location">
    <subcellularLocation>
        <location evidence="7">Cytoplasm</location>
    </subcellularLocation>
</comment>
<dbReference type="GO" id="GO:0070475">
    <property type="term" value="P:rRNA base methylation"/>
    <property type="evidence" value="ECO:0007669"/>
    <property type="project" value="UniProtKB-UniRule"/>
</dbReference>
<dbReference type="EC" id="2.1.1.199" evidence="7"/>
<keyword evidence="9" id="KW-1185">Reference proteome</keyword>
<dbReference type="SUPFAM" id="SSF81799">
    <property type="entry name" value="Putative methyltransferase TM0872, insert domain"/>
    <property type="match status" value="1"/>
</dbReference>
<dbReference type="InterPro" id="IPR029063">
    <property type="entry name" value="SAM-dependent_MTases_sf"/>
</dbReference>
<dbReference type="HAMAP" id="MF_01007">
    <property type="entry name" value="16SrRNA_methyltr_H"/>
    <property type="match status" value="1"/>
</dbReference>
<comment type="similarity">
    <text evidence="1 7">Belongs to the methyltransferase superfamily. RsmH family.</text>
</comment>
<keyword evidence="4 7" id="KW-0489">Methyltransferase</keyword>
<dbReference type="PANTHER" id="PTHR11265">
    <property type="entry name" value="S-ADENOSYL-METHYLTRANSFERASE MRAW"/>
    <property type="match status" value="1"/>
</dbReference>
<feature type="binding site" evidence="7">
    <location>
        <position position="93"/>
    </location>
    <ligand>
        <name>S-adenosyl-L-methionine</name>
        <dbReference type="ChEBI" id="CHEBI:59789"/>
    </ligand>
</feature>
<dbReference type="Pfam" id="PF01795">
    <property type="entry name" value="Methyltransf_5"/>
    <property type="match status" value="1"/>
</dbReference>
<keyword evidence="5 7" id="KW-0808">Transferase</keyword>
<evidence type="ECO:0000256" key="1">
    <source>
        <dbReference type="ARBA" id="ARBA00010396"/>
    </source>
</evidence>
<dbReference type="FunFam" id="1.10.150.170:FF:000001">
    <property type="entry name" value="Ribosomal RNA small subunit methyltransferase H"/>
    <property type="match status" value="1"/>
</dbReference>
<keyword evidence="3 7" id="KW-0698">rRNA processing</keyword>
<feature type="binding site" evidence="7">
    <location>
        <position position="100"/>
    </location>
    <ligand>
        <name>S-adenosyl-L-methionine</name>
        <dbReference type="ChEBI" id="CHEBI:59789"/>
    </ligand>
</feature>
<accession>A0AAW4KZ20</accession>
<keyword evidence="6 7" id="KW-0949">S-adenosyl-L-methionine</keyword>
<evidence type="ECO:0000256" key="2">
    <source>
        <dbReference type="ARBA" id="ARBA00022490"/>
    </source>
</evidence>
<dbReference type="NCBIfam" id="TIGR00006">
    <property type="entry name" value="16S rRNA (cytosine(1402)-N(4))-methyltransferase RsmH"/>
    <property type="match status" value="1"/>
</dbReference>
<evidence type="ECO:0000256" key="5">
    <source>
        <dbReference type="ARBA" id="ARBA00022679"/>
    </source>
</evidence>
<organism evidence="8 9">
    <name type="scientific">Geoanaerobacter pelophilus</name>
    <dbReference type="NCBI Taxonomy" id="60036"/>
    <lineage>
        <taxon>Bacteria</taxon>
        <taxon>Pseudomonadati</taxon>
        <taxon>Thermodesulfobacteriota</taxon>
        <taxon>Desulfuromonadia</taxon>
        <taxon>Geobacterales</taxon>
        <taxon>Geobacteraceae</taxon>
        <taxon>Geoanaerobacter</taxon>
    </lineage>
</organism>
<dbReference type="SUPFAM" id="SSF53335">
    <property type="entry name" value="S-adenosyl-L-methionine-dependent methyltransferases"/>
    <property type="match status" value="1"/>
</dbReference>
<dbReference type="InterPro" id="IPR002903">
    <property type="entry name" value="RsmH"/>
</dbReference>
<comment type="caution">
    <text evidence="8">The sequence shown here is derived from an EMBL/GenBank/DDBJ whole genome shotgun (WGS) entry which is preliminary data.</text>
</comment>
<evidence type="ECO:0000256" key="3">
    <source>
        <dbReference type="ARBA" id="ARBA00022552"/>
    </source>
</evidence>
<evidence type="ECO:0000256" key="7">
    <source>
        <dbReference type="HAMAP-Rule" id="MF_01007"/>
    </source>
</evidence>
<evidence type="ECO:0000256" key="4">
    <source>
        <dbReference type="ARBA" id="ARBA00022603"/>
    </source>
</evidence>
<evidence type="ECO:0000256" key="6">
    <source>
        <dbReference type="ARBA" id="ARBA00022691"/>
    </source>
</evidence>
<comment type="caution">
    <text evidence="7">Lacks conserved residue(s) required for the propagation of feature annotation.</text>
</comment>
<dbReference type="EMBL" id="JAHCVJ010000002">
    <property type="protein sequence ID" value="MBT0663808.1"/>
    <property type="molecule type" value="Genomic_DNA"/>
</dbReference>